<dbReference type="SUPFAM" id="SSF57756">
    <property type="entry name" value="Retrovirus zinc finger-like domains"/>
    <property type="match status" value="1"/>
</dbReference>
<dbReference type="Proteomes" id="UP000489600">
    <property type="component" value="Unassembled WGS sequence"/>
</dbReference>
<gene>
    <name evidence="4" type="ORF">ANE_LOCUS4845</name>
</gene>
<dbReference type="GO" id="GO:0003676">
    <property type="term" value="F:nucleic acid binding"/>
    <property type="evidence" value="ECO:0007669"/>
    <property type="project" value="InterPro"/>
</dbReference>
<feature type="region of interest" description="Disordered" evidence="2">
    <location>
        <begin position="37"/>
        <end position="73"/>
    </location>
</feature>
<protein>
    <recommendedName>
        <fullName evidence="3">CCHC-type domain-containing protein</fullName>
    </recommendedName>
</protein>
<comment type="caution">
    <text evidence="4">The sequence shown here is derived from an EMBL/GenBank/DDBJ whole genome shotgun (WGS) entry which is preliminary data.</text>
</comment>
<dbReference type="OrthoDB" id="1109751at2759"/>
<dbReference type="Pfam" id="PF00098">
    <property type="entry name" value="zf-CCHC"/>
    <property type="match status" value="1"/>
</dbReference>
<evidence type="ECO:0000256" key="1">
    <source>
        <dbReference type="PROSITE-ProRule" id="PRU00047"/>
    </source>
</evidence>
<evidence type="ECO:0000313" key="4">
    <source>
        <dbReference type="EMBL" id="VVA94400.1"/>
    </source>
</evidence>
<proteinExistence type="predicted"/>
<dbReference type="InterPro" id="IPR036875">
    <property type="entry name" value="Znf_CCHC_sf"/>
</dbReference>
<dbReference type="Gene3D" id="4.10.60.10">
    <property type="entry name" value="Zinc finger, CCHC-type"/>
    <property type="match status" value="1"/>
</dbReference>
<sequence length="73" mass="8071">MGHYAPACTQALGGRMTCFSCGRMGHMAKDCTEMIPANAERDPAGQRPLPPPPKRQEVFPRVHVLGEHEELEQ</sequence>
<dbReference type="AlphaFoldDB" id="A0A565AZ85"/>
<accession>A0A565AZ85</accession>
<feature type="domain" description="CCHC-type" evidence="3">
    <location>
        <begin position="18"/>
        <end position="33"/>
    </location>
</feature>
<feature type="compositionally biased region" description="Basic and acidic residues" evidence="2">
    <location>
        <begin position="54"/>
        <end position="73"/>
    </location>
</feature>
<keyword evidence="5" id="KW-1185">Reference proteome</keyword>
<keyword evidence="1" id="KW-0862">Zinc</keyword>
<dbReference type="PROSITE" id="PS50158">
    <property type="entry name" value="ZF_CCHC"/>
    <property type="match status" value="1"/>
</dbReference>
<keyword evidence="1" id="KW-0479">Metal-binding</keyword>
<organism evidence="4 5">
    <name type="scientific">Arabis nemorensis</name>
    <dbReference type="NCBI Taxonomy" id="586526"/>
    <lineage>
        <taxon>Eukaryota</taxon>
        <taxon>Viridiplantae</taxon>
        <taxon>Streptophyta</taxon>
        <taxon>Embryophyta</taxon>
        <taxon>Tracheophyta</taxon>
        <taxon>Spermatophyta</taxon>
        <taxon>Magnoliopsida</taxon>
        <taxon>eudicotyledons</taxon>
        <taxon>Gunneridae</taxon>
        <taxon>Pentapetalae</taxon>
        <taxon>rosids</taxon>
        <taxon>malvids</taxon>
        <taxon>Brassicales</taxon>
        <taxon>Brassicaceae</taxon>
        <taxon>Arabideae</taxon>
        <taxon>Arabis</taxon>
    </lineage>
</organism>
<evidence type="ECO:0000259" key="3">
    <source>
        <dbReference type="PROSITE" id="PS50158"/>
    </source>
</evidence>
<dbReference type="SMART" id="SM00343">
    <property type="entry name" value="ZnF_C2HC"/>
    <property type="match status" value="1"/>
</dbReference>
<dbReference type="EMBL" id="CABITT030000002">
    <property type="protein sequence ID" value="VVA94400.1"/>
    <property type="molecule type" value="Genomic_DNA"/>
</dbReference>
<dbReference type="InterPro" id="IPR001878">
    <property type="entry name" value="Znf_CCHC"/>
</dbReference>
<keyword evidence="1" id="KW-0863">Zinc-finger</keyword>
<dbReference type="GO" id="GO:0008270">
    <property type="term" value="F:zinc ion binding"/>
    <property type="evidence" value="ECO:0007669"/>
    <property type="project" value="UniProtKB-KW"/>
</dbReference>
<name>A0A565AZ85_9BRAS</name>
<evidence type="ECO:0000313" key="5">
    <source>
        <dbReference type="Proteomes" id="UP000489600"/>
    </source>
</evidence>
<evidence type="ECO:0000256" key="2">
    <source>
        <dbReference type="SAM" id="MobiDB-lite"/>
    </source>
</evidence>
<reference evidence="4" key="1">
    <citation type="submission" date="2019-07" db="EMBL/GenBank/DDBJ databases">
        <authorList>
            <person name="Dittberner H."/>
        </authorList>
    </citation>
    <scope>NUCLEOTIDE SEQUENCE [LARGE SCALE GENOMIC DNA]</scope>
</reference>